<sequence length="297" mass="32480">MLRKTARGSLRQALRTAPRSSACSASRRLQSSLPKYDPHRTFKLTQPPTPSWDLGEGVSTTSPLAEAWNAQEKEGWKHCRLEDMPRRDVYKMLTSAVIPRPIAFVSSLSPDGQRNLAPMSYFNVIAHNPPLLTVSFSFSPGVQKDSRENILNTKEFTVSIISDTFVEAANVTSVTAPPDVDEWVVSGLTPEPSTTVKPPRVKESAVGLECTLYRHLDITAPDTGELTHTLVLGLIMDVHVRNAVLAADGQSVDPAKLRPVARLGGAAYATLGDGFELGRPSWRKLGERVLRMLGRSA</sequence>
<keyword evidence="3" id="KW-0288">FMN</keyword>
<feature type="region of interest" description="Disordered" evidence="5">
    <location>
        <begin position="1"/>
        <end position="57"/>
    </location>
</feature>
<dbReference type="AlphaFoldDB" id="A0A9P3GKC8"/>
<comment type="caution">
    <text evidence="7">The sequence shown here is derived from an EMBL/GenBank/DDBJ whole genome shotgun (WGS) entry which is preliminary data.</text>
</comment>
<dbReference type="Pfam" id="PF01613">
    <property type="entry name" value="Flavin_Reduct"/>
    <property type="match status" value="1"/>
</dbReference>
<keyword evidence="2" id="KW-0285">Flavoprotein</keyword>
<protein>
    <submittedName>
        <fullName evidence="7">Flavin reductase family protein</fullName>
    </submittedName>
</protein>
<gene>
    <name evidence="7" type="ORF">PsYK624_120700</name>
</gene>
<proteinExistence type="inferred from homology"/>
<keyword evidence="8" id="KW-1185">Reference proteome</keyword>
<evidence type="ECO:0000256" key="5">
    <source>
        <dbReference type="SAM" id="MobiDB-lite"/>
    </source>
</evidence>
<feature type="domain" description="Flavin reductase like" evidence="6">
    <location>
        <begin position="95"/>
        <end position="253"/>
    </location>
</feature>
<name>A0A9P3GKC8_9APHY</name>
<comment type="cofactor">
    <cofactor evidence="1">
        <name>FMN</name>
        <dbReference type="ChEBI" id="CHEBI:58210"/>
    </cofactor>
</comment>
<dbReference type="SUPFAM" id="SSF50475">
    <property type="entry name" value="FMN-binding split barrel"/>
    <property type="match status" value="1"/>
</dbReference>
<dbReference type="EMBL" id="BPQB01000053">
    <property type="protein sequence ID" value="GJE95879.1"/>
    <property type="molecule type" value="Genomic_DNA"/>
</dbReference>
<evidence type="ECO:0000256" key="1">
    <source>
        <dbReference type="ARBA" id="ARBA00001917"/>
    </source>
</evidence>
<evidence type="ECO:0000256" key="3">
    <source>
        <dbReference type="ARBA" id="ARBA00022643"/>
    </source>
</evidence>
<dbReference type="Gene3D" id="2.30.110.10">
    <property type="entry name" value="Electron Transport, Fmn-binding Protein, Chain A"/>
    <property type="match status" value="1"/>
</dbReference>
<dbReference type="InterPro" id="IPR012349">
    <property type="entry name" value="Split_barrel_FMN-bd"/>
</dbReference>
<dbReference type="GO" id="GO:0010181">
    <property type="term" value="F:FMN binding"/>
    <property type="evidence" value="ECO:0007669"/>
    <property type="project" value="InterPro"/>
</dbReference>
<dbReference type="InterPro" id="IPR002563">
    <property type="entry name" value="Flavin_Rdtase-like_dom"/>
</dbReference>
<evidence type="ECO:0000256" key="2">
    <source>
        <dbReference type="ARBA" id="ARBA00022630"/>
    </source>
</evidence>
<comment type="similarity">
    <text evidence="4">Belongs to the flavoredoxin family.</text>
</comment>
<dbReference type="SMART" id="SM00903">
    <property type="entry name" value="Flavin_Reduct"/>
    <property type="match status" value="1"/>
</dbReference>
<feature type="compositionally biased region" description="Low complexity" evidence="5">
    <location>
        <begin position="15"/>
        <end position="32"/>
    </location>
</feature>
<evidence type="ECO:0000259" key="6">
    <source>
        <dbReference type="SMART" id="SM00903"/>
    </source>
</evidence>
<accession>A0A9P3GKC8</accession>
<dbReference type="OrthoDB" id="10250990at2759"/>
<evidence type="ECO:0000313" key="7">
    <source>
        <dbReference type="EMBL" id="GJE95879.1"/>
    </source>
</evidence>
<organism evidence="7 8">
    <name type="scientific">Phanerochaete sordida</name>
    <dbReference type="NCBI Taxonomy" id="48140"/>
    <lineage>
        <taxon>Eukaryota</taxon>
        <taxon>Fungi</taxon>
        <taxon>Dikarya</taxon>
        <taxon>Basidiomycota</taxon>
        <taxon>Agaricomycotina</taxon>
        <taxon>Agaricomycetes</taxon>
        <taxon>Polyporales</taxon>
        <taxon>Phanerochaetaceae</taxon>
        <taxon>Phanerochaete</taxon>
    </lineage>
</organism>
<evidence type="ECO:0000256" key="4">
    <source>
        <dbReference type="ARBA" id="ARBA00038054"/>
    </source>
</evidence>
<dbReference type="PANTHER" id="PTHR33798:SF5">
    <property type="entry name" value="FLAVIN REDUCTASE LIKE DOMAIN-CONTAINING PROTEIN"/>
    <property type="match status" value="1"/>
</dbReference>
<reference evidence="7 8" key="1">
    <citation type="submission" date="2021-08" db="EMBL/GenBank/DDBJ databases">
        <title>Draft Genome Sequence of Phanerochaete sordida strain YK-624.</title>
        <authorList>
            <person name="Mori T."/>
            <person name="Dohra H."/>
            <person name="Suzuki T."/>
            <person name="Kawagishi H."/>
            <person name="Hirai H."/>
        </authorList>
    </citation>
    <scope>NUCLEOTIDE SEQUENCE [LARGE SCALE GENOMIC DNA]</scope>
    <source>
        <strain evidence="7 8">YK-624</strain>
    </source>
</reference>
<dbReference type="PANTHER" id="PTHR33798">
    <property type="entry name" value="FLAVOPROTEIN OXYGENASE"/>
    <property type="match status" value="1"/>
</dbReference>
<evidence type="ECO:0000313" key="8">
    <source>
        <dbReference type="Proteomes" id="UP000703269"/>
    </source>
</evidence>
<dbReference type="Proteomes" id="UP000703269">
    <property type="component" value="Unassembled WGS sequence"/>
</dbReference>